<dbReference type="PANTHER" id="PTHR10361">
    <property type="entry name" value="SODIUM-BILE ACID COTRANSPORTER"/>
    <property type="match status" value="1"/>
</dbReference>
<dbReference type="Gene3D" id="1.20.1530.20">
    <property type="match status" value="2"/>
</dbReference>
<dbReference type="InterPro" id="IPR038770">
    <property type="entry name" value="Na+/solute_symporter_sf"/>
</dbReference>
<name>A0AAP0G8F0_9ASPA</name>
<sequence>MSFQFGLLRYYVLNIHIVLIRVTASLLLNTYAKPVVNAVQPIISFVAMFCDLLCIGSPLAINKSRILSSEGLLLLLSVVVFHLATFALGYWASKPFLREMSFQFGLLRYYVLNIHVVLVPVTAGLLLNTYAKPVVNDVQPIISFVAMFCDLLCIGSPLAINKSHILSSEGLLLLLSVVVFHLATFALGYWASKPFLRNI</sequence>
<dbReference type="Proteomes" id="UP001418222">
    <property type="component" value="Unassembled WGS sequence"/>
</dbReference>
<keyword evidence="5" id="KW-1185">Reference proteome</keyword>
<comment type="subcellular location">
    <subcellularLocation>
        <location evidence="2">Plastid</location>
        <location evidence="2">Chloroplast envelope</location>
    </subcellularLocation>
</comment>
<dbReference type="InterPro" id="IPR004710">
    <property type="entry name" value="Bilac:Na_transpt"/>
</dbReference>
<protein>
    <submittedName>
        <fullName evidence="4">Uncharacterized protein</fullName>
    </submittedName>
</protein>
<feature type="transmembrane region" description="Helical" evidence="3">
    <location>
        <begin position="172"/>
        <end position="191"/>
    </location>
</feature>
<dbReference type="PANTHER" id="PTHR10361:SF33">
    <property type="entry name" value="SODIUM_METABOLITE COTRANSPORTER BASS3, CHLOROPLASTIC-RELATED"/>
    <property type="match status" value="1"/>
</dbReference>
<comment type="function">
    <text evidence="1">May function as sodium-coupled metabolite transporter across the chloroplast envelope.</text>
</comment>
<feature type="transmembrane region" description="Helical" evidence="3">
    <location>
        <begin position="141"/>
        <end position="160"/>
    </location>
</feature>
<evidence type="ECO:0000313" key="5">
    <source>
        <dbReference type="Proteomes" id="UP001418222"/>
    </source>
</evidence>
<feature type="transmembrane region" description="Helical" evidence="3">
    <location>
        <begin position="12"/>
        <end position="32"/>
    </location>
</feature>
<dbReference type="AlphaFoldDB" id="A0AAP0G8F0"/>
<feature type="transmembrane region" description="Helical" evidence="3">
    <location>
        <begin position="38"/>
        <end position="60"/>
    </location>
</feature>
<feature type="transmembrane region" description="Helical" evidence="3">
    <location>
        <begin position="72"/>
        <end position="92"/>
    </location>
</feature>
<dbReference type="EMBL" id="JBBWWQ010000006">
    <property type="protein sequence ID" value="KAK8944198.1"/>
    <property type="molecule type" value="Genomic_DNA"/>
</dbReference>
<organism evidence="4 5">
    <name type="scientific">Platanthera zijinensis</name>
    <dbReference type="NCBI Taxonomy" id="2320716"/>
    <lineage>
        <taxon>Eukaryota</taxon>
        <taxon>Viridiplantae</taxon>
        <taxon>Streptophyta</taxon>
        <taxon>Embryophyta</taxon>
        <taxon>Tracheophyta</taxon>
        <taxon>Spermatophyta</taxon>
        <taxon>Magnoliopsida</taxon>
        <taxon>Liliopsida</taxon>
        <taxon>Asparagales</taxon>
        <taxon>Orchidaceae</taxon>
        <taxon>Orchidoideae</taxon>
        <taxon>Orchideae</taxon>
        <taxon>Orchidinae</taxon>
        <taxon>Platanthera</taxon>
    </lineage>
</organism>
<keyword evidence="3" id="KW-0472">Membrane</keyword>
<evidence type="ECO:0000256" key="1">
    <source>
        <dbReference type="ARBA" id="ARBA00003198"/>
    </source>
</evidence>
<accession>A0AAP0G8F0</accession>
<dbReference type="GO" id="GO:0016020">
    <property type="term" value="C:membrane"/>
    <property type="evidence" value="ECO:0007669"/>
    <property type="project" value="UniProtKB-SubCell"/>
</dbReference>
<comment type="caution">
    <text evidence="4">The sequence shown here is derived from an EMBL/GenBank/DDBJ whole genome shotgun (WGS) entry which is preliminary data.</text>
</comment>
<feature type="transmembrane region" description="Helical" evidence="3">
    <location>
        <begin position="107"/>
        <end position="129"/>
    </location>
</feature>
<keyword evidence="3" id="KW-0812">Transmembrane</keyword>
<keyword evidence="3" id="KW-1133">Transmembrane helix</keyword>
<proteinExistence type="predicted"/>
<evidence type="ECO:0000256" key="3">
    <source>
        <dbReference type="SAM" id="Phobius"/>
    </source>
</evidence>
<gene>
    <name evidence="4" type="ORF">KSP39_PZI007877</name>
</gene>
<dbReference type="GO" id="GO:0009941">
    <property type="term" value="C:chloroplast envelope"/>
    <property type="evidence" value="ECO:0007669"/>
    <property type="project" value="UniProtKB-SubCell"/>
</dbReference>
<reference evidence="4 5" key="1">
    <citation type="journal article" date="2022" name="Nat. Plants">
        <title>Genomes of leafy and leafless Platanthera orchids illuminate the evolution of mycoheterotrophy.</title>
        <authorList>
            <person name="Li M.H."/>
            <person name="Liu K.W."/>
            <person name="Li Z."/>
            <person name="Lu H.C."/>
            <person name="Ye Q.L."/>
            <person name="Zhang D."/>
            <person name="Wang J.Y."/>
            <person name="Li Y.F."/>
            <person name="Zhong Z.M."/>
            <person name="Liu X."/>
            <person name="Yu X."/>
            <person name="Liu D.K."/>
            <person name="Tu X.D."/>
            <person name="Liu B."/>
            <person name="Hao Y."/>
            <person name="Liao X.Y."/>
            <person name="Jiang Y.T."/>
            <person name="Sun W.H."/>
            <person name="Chen J."/>
            <person name="Chen Y.Q."/>
            <person name="Ai Y."/>
            <person name="Zhai J.W."/>
            <person name="Wu S.S."/>
            <person name="Zhou Z."/>
            <person name="Hsiao Y.Y."/>
            <person name="Wu W.L."/>
            <person name="Chen Y.Y."/>
            <person name="Lin Y.F."/>
            <person name="Hsu J.L."/>
            <person name="Li C.Y."/>
            <person name="Wang Z.W."/>
            <person name="Zhao X."/>
            <person name="Zhong W.Y."/>
            <person name="Ma X.K."/>
            <person name="Ma L."/>
            <person name="Huang J."/>
            <person name="Chen G.Z."/>
            <person name="Huang M.Z."/>
            <person name="Huang L."/>
            <person name="Peng D.H."/>
            <person name="Luo Y.B."/>
            <person name="Zou S.Q."/>
            <person name="Chen S.P."/>
            <person name="Lan S."/>
            <person name="Tsai W.C."/>
            <person name="Van de Peer Y."/>
            <person name="Liu Z.J."/>
        </authorList>
    </citation>
    <scope>NUCLEOTIDE SEQUENCE [LARGE SCALE GENOMIC DNA]</scope>
    <source>
        <strain evidence="4">Lor287</strain>
    </source>
</reference>
<evidence type="ECO:0000313" key="4">
    <source>
        <dbReference type="EMBL" id="KAK8944198.1"/>
    </source>
</evidence>
<evidence type="ECO:0000256" key="2">
    <source>
        <dbReference type="ARBA" id="ARBA00004119"/>
    </source>
</evidence>